<name>A0A0J8B6X2_BETVV</name>
<evidence type="ECO:0000313" key="3">
    <source>
        <dbReference type="Proteomes" id="UP000035740"/>
    </source>
</evidence>
<organism evidence="2 3">
    <name type="scientific">Beta vulgaris subsp. vulgaris</name>
    <name type="common">Beet</name>
    <dbReference type="NCBI Taxonomy" id="3555"/>
    <lineage>
        <taxon>Eukaryota</taxon>
        <taxon>Viridiplantae</taxon>
        <taxon>Streptophyta</taxon>
        <taxon>Embryophyta</taxon>
        <taxon>Tracheophyta</taxon>
        <taxon>Spermatophyta</taxon>
        <taxon>Magnoliopsida</taxon>
        <taxon>eudicotyledons</taxon>
        <taxon>Gunneridae</taxon>
        <taxon>Pentapetalae</taxon>
        <taxon>Caryophyllales</taxon>
        <taxon>Chenopodiaceae</taxon>
        <taxon>Betoideae</taxon>
        <taxon>Beta</taxon>
    </lineage>
</organism>
<gene>
    <name evidence="2" type="ORF">BVRB_005750</name>
</gene>
<dbReference type="PANTHER" id="PTHR37226">
    <property type="entry name" value="GOLGIN FAMILY A PROTEIN"/>
    <property type="match status" value="1"/>
</dbReference>
<dbReference type="eggNOG" id="ENOG502RZJI">
    <property type="taxonomic scope" value="Eukaryota"/>
</dbReference>
<dbReference type="Proteomes" id="UP000035740">
    <property type="component" value="Unassembled WGS sequence"/>
</dbReference>
<keyword evidence="3" id="KW-1185">Reference proteome</keyword>
<proteinExistence type="predicted"/>
<feature type="coiled-coil region" evidence="1">
    <location>
        <begin position="25"/>
        <end position="91"/>
    </location>
</feature>
<keyword evidence="1" id="KW-0175">Coiled coil</keyword>
<sequence>MGMCASKNRSKHAWSNDPSLLIQKMKLLQREINAILKQREEESEVYERELLVFAYREAEWKKESKKLREEVKRLRRSLEDREERIKQMEEKVGMVGNNENFQMCCDSVDISSSTAATSLLLVEHLRVERARRDEAVEKWKMLYLAIKHELDDLIKRTHEGRLYWRVEEEDFMEDVQREMKAKDETIQVLKAQIASMEDEEYKRKREIDILRQSLRIMTNSNRATSSPHVKSFPKPSICFSKGLSQSLHL</sequence>
<reference evidence="2 3" key="1">
    <citation type="journal article" date="2014" name="Nature">
        <title>The genome of the recently domesticated crop plant sugar beet (Beta vulgaris).</title>
        <authorList>
            <person name="Dohm J.C."/>
            <person name="Minoche A.E."/>
            <person name="Holtgrawe D."/>
            <person name="Capella-Gutierrez S."/>
            <person name="Zakrzewski F."/>
            <person name="Tafer H."/>
            <person name="Rupp O."/>
            <person name="Sorensen T.R."/>
            <person name="Stracke R."/>
            <person name="Reinhardt R."/>
            <person name="Goesmann A."/>
            <person name="Kraft T."/>
            <person name="Schulz B."/>
            <person name="Stadler P.F."/>
            <person name="Schmidt T."/>
            <person name="Gabaldon T."/>
            <person name="Lehrach H."/>
            <person name="Weisshaar B."/>
            <person name="Himmelbauer H."/>
        </authorList>
    </citation>
    <scope>NUCLEOTIDE SEQUENCE [LARGE SCALE GENOMIC DNA]</scope>
    <source>
        <tissue evidence="2">Taproot</tissue>
    </source>
</reference>
<dbReference type="OMA" id="SYERDIM"/>
<dbReference type="EMBL" id="KQ090441">
    <property type="protein sequence ID" value="KMS95703.1"/>
    <property type="molecule type" value="Genomic_DNA"/>
</dbReference>
<evidence type="ECO:0000313" key="2">
    <source>
        <dbReference type="EMBL" id="KMS95703.1"/>
    </source>
</evidence>
<dbReference type="AlphaFoldDB" id="A0A0J8B6X2"/>
<protein>
    <submittedName>
        <fullName evidence="2">Uncharacterized protein</fullName>
    </submittedName>
</protein>
<dbReference type="Gramene" id="KMS95703">
    <property type="protein sequence ID" value="KMS95703"/>
    <property type="gene ID" value="BVRB_005750"/>
</dbReference>
<evidence type="ECO:0000256" key="1">
    <source>
        <dbReference type="SAM" id="Coils"/>
    </source>
</evidence>
<feature type="coiled-coil region" evidence="1">
    <location>
        <begin position="172"/>
        <end position="199"/>
    </location>
</feature>
<dbReference type="OrthoDB" id="1869333at2759"/>
<dbReference type="KEGG" id="bvg:104884070"/>
<accession>A0A0J8B6X2</accession>
<dbReference type="PANTHER" id="PTHR37226:SF4">
    <property type="entry name" value="GOLGIN FAMILY A PROTEIN"/>
    <property type="match status" value="1"/>
</dbReference>